<evidence type="ECO:0000313" key="12">
    <source>
        <dbReference type="Proteomes" id="UP000572953"/>
    </source>
</evidence>
<dbReference type="PANTHER" id="PTHR21064:SF6">
    <property type="entry name" value="AMINOGLYCOSIDE PHOSPHOTRANSFERASE DOMAIN-CONTAINING PROTEIN"/>
    <property type="match status" value="1"/>
</dbReference>
<dbReference type="GO" id="GO:0005524">
    <property type="term" value="F:ATP binding"/>
    <property type="evidence" value="ECO:0007669"/>
    <property type="project" value="UniProtKB-KW"/>
</dbReference>
<dbReference type="InterPro" id="IPR002575">
    <property type="entry name" value="Aminoglycoside_PTrfase"/>
</dbReference>
<evidence type="ECO:0000256" key="2">
    <source>
        <dbReference type="ARBA" id="ARBA00022679"/>
    </source>
</evidence>
<proteinExistence type="inferred from homology"/>
<dbReference type="CDD" id="cd05153">
    <property type="entry name" value="HomoserineK_II"/>
    <property type="match status" value="1"/>
</dbReference>
<evidence type="ECO:0000256" key="6">
    <source>
        <dbReference type="ARBA" id="ARBA00022840"/>
    </source>
</evidence>
<organism evidence="11 12">
    <name type="scientific">Candidatus Fonsibacter lacus</name>
    <dbReference type="NCBI Taxonomy" id="2576439"/>
    <lineage>
        <taxon>Bacteria</taxon>
        <taxon>Pseudomonadati</taxon>
        <taxon>Pseudomonadota</taxon>
        <taxon>Alphaproteobacteria</taxon>
        <taxon>Candidatus Pelagibacterales</taxon>
        <taxon>Candidatus Pelagibacterales incertae sedis</taxon>
        <taxon>Candidatus Fonsibacter</taxon>
    </lineage>
</organism>
<keyword evidence="6 8" id="KW-0067">ATP-binding</keyword>
<dbReference type="InterPro" id="IPR011009">
    <property type="entry name" value="Kinase-like_dom_sf"/>
</dbReference>
<dbReference type="GO" id="GO:0009088">
    <property type="term" value="P:threonine biosynthetic process"/>
    <property type="evidence" value="ECO:0007669"/>
    <property type="project" value="UniProtKB-UniRule"/>
</dbReference>
<dbReference type="Proteomes" id="UP000572953">
    <property type="component" value="Unassembled WGS sequence"/>
</dbReference>
<evidence type="ECO:0000256" key="9">
    <source>
        <dbReference type="NCBIfam" id="TIGR00938"/>
    </source>
</evidence>
<dbReference type="AlphaFoldDB" id="A0A845S8M7"/>
<evidence type="ECO:0000256" key="4">
    <source>
        <dbReference type="ARBA" id="ARBA00022741"/>
    </source>
</evidence>
<keyword evidence="5 8" id="KW-0418">Kinase</keyword>
<dbReference type="PANTHER" id="PTHR21064">
    <property type="entry name" value="AMINOGLYCOSIDE PHOSPHOTRANSFERASE DOMAIN-CONTAINING PROTEIN-RELATED"/>
    <property type="match status" value="1"/>
</dbReference>
<dbReference type="EC" id="2.7.1.39" evidence="8 9"/>
<protein>
    <recommendedName>
        <fullName evidence="8 9">Homoserine kinase</fullName>
        <shortName evidence="8">HK</shortName>
        <shortName evidence="8">HSK</shortName>
        <ecNumber evidence="8 9">2.7.1.39</ecNumber>
    </recommendedName>
</protein>
<keyword evidence="1 8" id="KW-0028">Amino-acid biosynthesis</keyword>
<comment type="caution">
    <text evidence="11">The sequence shown here is derived from an EMBL/GenBank/DDBJ whole genome shotgun (WGS) entry which is preliminary data.</text>
</comment>
<dbReference type="InterPro" id="IPR050249">
    <property type="entry name" value="Pseudomonas-type_ThrB"/>
</dbReference>
<keyword evidence="3 8" id="KW-0791">Threonine biosynthesis</keyword>
<evidence type="ECO:0000256" key="1">
    <source>
        <dbReference type="ARBA" id="ARBA00022605"/>
    </source>
</evidence>
<dbReference type="GO" id="GO:0004413">
    <property type="term" value="F:homoserine kinase activity"/>
    <property type="evidence" value="ECO:0007669"/>
    <property type="project" value="UniProtKB-UniRule"/>
</dbReference>
<comment type="catalytic activity">
    <reaction evidence="8">
        <text>L-homoserine + ATP = O-phospho-L-homoserine + ADP + H(+)</text>
        <dbReference type="Rhea" id="RHEA:13985"/>
        <dbReference type="ChEBI" id="CHEBI:15378"/>
        <dbReference type="ChEBI" id="CHEBI:30616"/>
        <dbReference type="ChEBI" id="CHEBI:57476"/>
        <dbReference type="ChEBI" id="CHEBI:57590"/>
        <dbReference type="ChEBI" id="CHEBI:456216"/>
        <dbReference type="EC" id="2.7.1.39"/>
    </reaction>
</comment>
<comment type="similarity">
    <text evidence="7 8">Belongs to the pseudomonas-type ThrB family.</text>
</comment>
<sequence length="319" mass="37516">MAVYTKLEHQEVKQFLEQYNISDFKDYKGITEGVENTNYLIKTLNQDFILTIYEKRVDENDLPFFIKLLSNLSENKFPCPKPIANKNGEKINKIKNKNAALVTFLNGQSKNKITNDDCFEIGKITAQLHEITKTFNIYRKNNLSIQSWKNIFEKTIKQKNDLDESIIKKTKKYLNFLEDEWPKNLPEGIIHADLFPDNIFFTNNKVSGIIDFYFACNDFFAYEIAICINSICFDNNSTFNMTKARNLIDGYSSIRTLSDDEKKYLPILSMGAAMRFFLTRLYDFYHTDNKADVKIKDPFEYLKKIEFHSTIKNFNEYFI</sequence>
<name>A0A845S8M7_9PROT</name>
<reference evidence="11 12" key="1">
    <citation type="submission" date="2018-10" db="EMBL/GenBank/DDBJ databases">
        <title>Iterative Subtractive Binning of Freshwater Chronoseries Metagenomes Recovers Nearly Complete Genomes from over Four Hundred Novel Species.</title>
        <authorList>
            <person name="Rodriguez-R L.M."/>
            <person name="Tsementzi D."/>
            <person name="Luo C."/>
            <person name="Konstantinidis K.T."/>
        </authorList>
    </citation>
    <scope>NUCLEOTIDE SEQUENCE [LARGE SCALE GENOMIC DNA]</scope>
    <source>
        <strain evidence="11">WB7_2B_003</strain>
    </source>
</reference>
<dbReference type="EMBL" id="RGGN01000054">
    <property type="protein sequence ID" value="NCU62872.1"/>
    <property type="molecule type" value="Genomic_DNA"/>
</dbReference>
<evidence type="ECO:0000256" key="5">
    <source>
        <dbReference type="ARBA" id="ARBA00022777"/>
    </source>
</evidence>
<evidence type="ECO:0000256" key="7">
    <source>
        <dbReference type="ARBA" id="ARBA00038240"/>
    </source>
</evidence>
<keyword evidence="2 8" id="KW-0808">Transferase</keyword>
<feature type="domain" description="Aminoglycoside phosphotransferase" evidence="10">
    <location>
        <begin position="27"/>
        <end position="255"/>
    </location>
</feature>
<dbReference type="NCBIfam" id="NF003558">
    <property type="entry name" value="PRK05231.1"/>
    <property type="match status" value="1"/>
</dbReference>
<dbReference type="Pfam" id="PF01636">
    <property type="entry name" value="APH"/>
    <property type="match status" value="1"/>
</dbReference>
<dbReference type="Gene3D" id="3.30.200.20">
    <property type="entry name" value="Phosphorylase Kinase, domain 1"/>
    <property type="match status" value="1"/>
</dbReference>
<gene>
    <name evidence="8" type="primary">thrB</name>
    <name evidence="11" type="ORF">EBV78_02105</name>
</gene>
<comment type="pathway">
    <text evidence="8">Amino-acid biosynthesis; L-threonine biosynthesis; L-threonine from L-aspartate: step 4/5.</text>
</comment>
<evidence type="ECO:0000256" key="8">
    <source>
        <dbReference type="HAMAP-Rule" id="MF_00301"/>
    </source>
</evidence>
<dbReference type="Gene3D" id="3.90.1200.10">
    <property type="match status" value="1"/>
</dbReference>
<dbReference type="NCBIfam" id="TIGR00938">
    <property type="entry name" value="thrB_alt"/>
    <property type="match status" value="1"/>
</dbReference>
<accession>A0A845S8M7</accession>
<evidence type="ECO:0000313" key="11">
    <source>
        <dbReference type="EMBL" id="NCU62872.1"/>
    </source>
</evidence>
<keyword evidence="4 8" id="KW-0547">Nucleotide-binding</keyword>
<dbReference type="UniPathway" id="UPA00050">
    <property type="reaction ID" value="UER00064"/>
</dbReference>
<dbReference type="InterPro" id="IPR005280">
    <property type="entry name" value="Homoserine_kinase_II"/>
</dbReference>
<evidence type="ECO:0000259" key="10">
    <source>
        <dbReference type="Pfam" id="PF01636"/>
    </source>
</evidence>
<dbReference type="HAMAP" id="MF_00301">
    <property type="entry name" value="Homoser_kinase_2"/>
    <property type="match status" value="1"/>
</dbReference>
<dbReference type="SUPFAM" id="SSF56112">
    <property type="entry name" value="Protein kinase-like (PK-like)"/>
    <property type="match status" value="1"/>
</dbReference>
<evidence type="ECO:0000256" key="3">
    <source>
        <dbReference type="ARBA" id="ARBA00022697"/>
    </source>
</evidence>